<dbReference type="RefSeq" id="WP_220302449.1">
    <property type="nucleotide sequence ID" value="NZ_JAEUAW010000029.1"/>
</dbReference>
<dbReference type="Proteomes" id="UP001196843">
    <property type="component" value="Unassembled WGS sequence"/>
</dbReference>
<evidence type="ECO:0000313" key="4">
    <source>
        <dbReference type="Proteomes" id="UP001196843"/>
    </source>
</evidence>
<dbReference type="Gene3D" id="1.10.30.50">
    <property type="match status" value="1"/>
</dbReference>
<dbReference type="Pfam" id="PF01844">
    <property type="entry name" value="HNH"/>
    <property type="match status" value="1"/>
</dbReference>
<gene>
    <name evidence="3" type="ORF">JNB62_18980</name>
</gene>
<name>A0ABS7HUT4_9MICO</name>
<dbReference type="InterPro" id="IPR002711">
    <property type="entry name" value="HNH"/>
</dbReference>
<sequence>MTDPFAGVDAALAAARDAWVSAHSGGGLADGVEGAPLAALNAAMGVLRRHVEAVHAEVAAEVARASRVELGNAGLAKKQGFRTPASMIAASTGVSVGDAARLVAVGEATAPRPTLTGADAPAKHPEVAAALKGGRLSVAGAAAIVGMLDRVALRTTPDVLAQAECTVVAQAAGLGLDQLNRILQRAEAWLDPDGAEPREDELRKERALHLRRDRSGAIVLNARFDPETGAPIVTAIEAVVGAQLRARGDGTGSLLAEDDRTIPQLQADALAAMCRHALDCDAPEVPTGGTTVVVRIDLDALTTGDGFGVIDGIDQPVSAATVRRLAADARIIPCVLGGDSEILDFGRARRLFSPAQKLALVERDGGCAGCGLPPGMTQVHHLRWWTRDAGPTDLDNGILLCTRCHHRVHDDGWEIRIDGTGVRARVWFIPPAHVDPTRTARLGGRARYDYALSA</sequence>
<organism evidence="3 4">
    <name type="scientific">Microbacterium jejuense</name>
    <dbReference type="NCBI Taxonomy" id="1263637"/>
    <lineage>
        <taxon>Bacteria</taxon>
        <taxon>Bacillati</taxon>
        <taxon>Actinomycetota</taxon>
        <taxon>Actinomycetes</taxon>
        <taxon>Micrococcales</taxon>
        <taxon>Microbacteriaceae</taxon>
        <taxon>Microbacterium</taxon>
    </lineage>
</organism>
<comment type="caution">
    <text evidence="3">The sequence shown here is derived from an EMBL/GenBank/DDBJ whole genome shotgun (WGS) entry which is preliminary data.</text>
</comment>
<dbReference type="InterPro" id="IPR003615">
    <property type="entry name" value="HNH_nuc"/>
</dbReference>
<proteinExistence type="inferred from homology"/>
<reference evidence="3 4" key="1">
    <citation type="journal article" date="2021" name="MBio">
        <title>Poor Competitiveness of Bradyrhizobium in Pigeon Pea Root Colonization in Indian Soils.</title>
        <authorList>
            <person name="Chalasani D."/>
            <person name="Basu A."/>
            <person name="Pullabhotla S.V.S.R.N."/>
            <person name="Jorrin B."/>
            <person name="Neal A.L."/>
            <person name="Poole P.S."/>
            <person name="Podile A.R."/>
            <person name="Tkacz A."/>
        </authorList>
    </citation>
    <scope>NUCLEOTIDE SEQUENCE [LARGE SCALE GENOMIC DNA]</scope>
    <source>
        <strain evidence="3 4">HU14</strain>
    </source>
</reference>
<dbReference type="EMBL" id="JAEUAW010000029">
    <property type="protein sequence ID" value="MBW9095769.1"/>
    <property type="molecule type" value="Genomic_DNA"/>
</dbReference>
<dbReference type="Pfam" id="PF02720">
    <property type="entry name" value="DUF222"/>
    <property type="match status" value="1"/>
</dbReference>
<evidence type="ECO:0000313" key="3">
    <source>
        <dbReference type="EMBL" id="MBW9095769.1"/>
    </source>
</evidence>
<dbReference type="InterPro" id="IPR003870">
    <property type="entry name" value="DUF222"/>
</dbReference>
<evidence type="ECO:0000259" key="2">
    <source>
        <dbReference type="SMART" id="SM00507"/>
    </source>
</evidence>
<protein>
    <submittedName>
        <fullName evidence="3">DUF222 domain-containing protein</fullName>
    </submittedName>
</protein>
<evidence type="ECO:0000256" key="1">
    <source>
        <dbReference type="ARBA" id="ARBA00023450"/>
    </source>
</evidence>
<accession>A0ABS7HUT4</accession>
<dbReference type="CDD" id="cd00085">
    <property type="entry name" value="HNHc"/>
    <property type="match status" value="1"/>
</dbReference>
<keyword evidence="4" id="KW-1185">Reference proteome</keyword>
<dbReference type="SMART" id="SM00507">
    <property type="entry name" value="HNHc"/>
    <property type="match status" value="1"/>
</dbReference>
<comment type="similarity">
    <text evidence="1">Belongs to the Rv1128c/1148c/1588c/1702c/1945/3466 family.</text>
</comment>
<feature type="domain" description="HNH nuclease" evidence="2">
    <location>
        <begin position="355"/>
        <end position="406"/>
    </location>
</feature>